<dbReference type="AlphaFoldDB" id="J0X0B2"/>
<dbReference type="Proteomes" id="UP000006415">
    <property type="component" value="Unassembled WGS sequence"/>
</dbReference>
<evidence type="ECO:0000256" key="1">
    <source>
        <dbReference type="SAM" id="Phobius"/>
    </source>
</evidence>
<accession>J0X0B2</accession>
<evidence type="ECO:0000313" key="3">
    <source>
        <dbReference type="EMBL" id="EJD65299.1"/>
    </source>
</evidence>
<keyword evidence="4" id="KW-1185">Reference proteome</keyword>
<keyword evidence="1" id="KW-0472">Membrane</keyword>
<keyword evidence="1" id="KW-1133">Transmembrane helix</keyword>
<dbReference type="STRING" id="857290.HMPREF9156_00063"/>
<evidence type="ECO:0000313" key="4">
    <source>
        <dbReference type="Proteomes" id="UP000006415"/>
    </source>
</evidence>
<comment type="caution">
    <text evidence="3">The sequence shown here is derived from an EMBL/GenBank/DDBJ whole genome shotgun (WGS) entry which is preliminary data.</text>
</comment>
<dbReference type="HOGENOM" id="CLU_020211_0_0_11"/>
<feature type="transmembrane region" description="Helical" evidence="1">
    <location>
        <begin position="132"/>
        <end position="151"/>
    </location>
</feature>
<reference evidence="3 4" key="1">
    <citation type="submission" date="2012-01" db="EMBL/GenBank/DDBJ databases">
        <title>The Genome Sequence of Scardovia wiggsiae F0424.</title>
        <authorList>
            <consortium name="The Broad Institute Genome Sequencing Platform"/>
            <person name="Earl A."/>
            <person name="Ward D."/>
            <person name="Feldgarden M."/>
            <person name="Gevers D."/>
            <person name="Izard J."/>
            <person name="Ganesan A."/>
            <person name="Baranova O.V."/>
            <person name="Blanton J.M."/>
            <person name="Tanner A.C."/>
            <person name="Mathney J."/>
            <person name="Dewhirst F.E."/>
            <person name="Young S.K."/>
            <person name="Zeng Q."/>
            <person name="Gargeya S."/>
            <person name="Fitzgerald M."/>
            <person name="Haas B."/>
            <person name="Abouelleil A."/>
            <person name="Alvarado L."/>
            <person name="Arachchi H.M."/>
            <person name="Berlin A."/>
            <person name="Chapman S.B."/>
            <person name="Gearin G."/>
            <person name="Goldberg J."/>
            <person name="Griggs A."/>
            <person name="Gujja S."/>
            <person name="Hansen M."/>
            <person name="Heiman D."/>
            <person name="Howarth C."/>
            <person name="Larimer J."/>
            <person name="Lui A."/>
            <person name="MacDonald P.J.P."/>
            <person name="McCowen C."/>
            <person name="Montmayeur A."/>
            <person name="Murphy C."/>
            <person name="Neiman D."/>
            <person name="Pearson M."/>
            <person name="Priest M."/>
            <person name="Roberts A."/>
            <person name="Saif S."/>
            <person name="Shea T."/>
            <person name="Sisk P."/>
            <person name="Stolte C."/>
            <person name="Sykes S."/>
            <person name="Wortman J."/>
            <person name="Nusbaum C."/>
            <person name="Birren B."/>
        </authorList>
    </citation>
    <scope>NUCLEOTIDE SEQUENCE [LARGE SCALE GENOMIC DNA]</scope>
    <source>
        <strain evidence="3 4">F0424</strain>
    </source>
</reference>
<feature type="transmembrane region" description="Helical" evidence="1">
    <location>
        <begin position="38"/>
        <end position="57"/>
    </location>
</feature>
<sequence length="457" mass="50783">MAPDLLLAFFNSSGFVFELLFSIALFTSQVRRRRYFAVKALLCVIVMVAVAIMWDIAVPDASWAAVARCLVFYLCFYAGIRICLYSDLRKTLLYLVAGVTAQHLVYCGAQLLAFCIVHGAGGRPSLARYSSVIYAAALIPFFICVYFLFARRIRRMPFDDIEVSARILLLVIGVFLSVTVFASIYNGYTSGEGIPGPVFVTFIMTRMITCIFLLELLAQMVDRFAAVRQSAVLQQLLSQQKKRLAADRETIDLINIKTHDLKKQLSMLNGRIPGDEINGLRDLVTIYDSTIRTGNDALDVLLTNKSLICRERSIQLERMIDGSQLSFMKPQDIYSLFGNAVDNAIEAVTQIRDVSLRYIRMTVRESKGMVIFHIENPYTQELEYEDSGGHASQLTGGNPEKSRGLCAGSLVTSKADKQYHGFGVKSIGLVAQQYGGTVSIDADGGIFSLDVMIPSRH</sequence>
<dbReference type="Pfam" id="PF14501">
    <property type="entry name" value="HATPase_c_5"/>
    <property type="match status" value="1"/>
</dbReference>
<keyword evidence="1" id="KW-0812">Transmembrane</keyword>
<dbReference type="EMBL" id="AGZS01000001">
    <property type="protein sequence ID" value="EJD65299.1"/>
    <property type="molecule type" value="Genomic_DNA"/>
</dbReference>
<feature type="transmembrane region" description="Helical" evidence="1">
    <location>
        <begin position="63"/>
        <end position="80"/>
    </location>
</feature>
<feature type="transmembrane region" description="Helical" evidence="1">
    <location>
        <begin position="163"/>
        <end position="185"/>
    </location>
</feature>
<gene>
    <name evidence="3" type="ORF">HMPREF9156_00063</name>
</gene>
<feature type="transmembrane region" description="Helical" evidence="1">
    <location>
        <begin position="197"/>
        <end position="218"/>
    </location>
</feature>
<dbReference type="InterPro" id="IPR032834">
    <property type="entry name" value="NatK-like_C"/>
</dbReference>
<feature type="transmembrane region" description="Helical" evidence="1">
    <location>
        <begin position="6"/>
        <end position="26"/>
    </location>
</feature>
<dbReference type="RefSeq" id="WP_007147131.1">
    <property type="nucleotide sequence ID" value="NZ_AKCI01000001.1"/>
</dbReference>
<name>J0X0B2_9BIFI</name>
<dbReference type="eggNOG" id="COG0642">
    <property type="taxonomic scope" value="Bacteria"/>
</dbReference>
<evidence type="ECO:0000259" key="2">
    <source>
        <dbReference type="Pfam" id="PF14501"/>
    </source>
</evidence>
<feature type="domain" description="Sensor histidine kinase NatK-like C-terminal" evidence="2">
    <location>
        <begin position="328"/>
        <end position="454"/>
    </location>
</feature>
<dbReference type="InterPro" id="IPR036890">
    <property type="entry name" value="HATPase_C_sf"/>
</dbReference>
<protein>
    <recommendedName>
        <fullName evidence="2">Sensor histidine kinase NatK-like C-terminal domain-containing protein</fullName>
    </recommendedName>
</protein>
<proteinExistence type="predicted"/>
<dbReference type="OrthoDB" id="3229604at2"/>
<dbReference type="Gene3D" id="3.30.565.10">
    <property type="entry name" value="Histidine kinase-like ATPase, C-terminal domain"/>
    <property type="match status" value="1"/>
</dbReference>
<dbReference type="CDD" id="cd16935">
    <property type="entry name" value="HATPase_AgrC-ComD-like"/>
    <property type="match status" value="1"/>
</dbReference>
<organism evidence="3 4">
    <name type="scientific">Scardovia wiggsiae F0424</name>
    <dbReference type="NCBI Taxonomy" id="857290"/>
    <lineage>
        <taxon>Bacteria</taxon>
        <taxon>Bacillati</taxon>
        <taxon>Actinomycetota</taxon>
        <taxon>Actinomycetes</taxon>
        <taxon>Bifidobacteriales</taxon>
        <taxon>Bifidobacteriaceae</taxon>
        <taxon>Scardovia</taxon>
    </lineage>
</organism>
<feature type="transmembrane region" description="Helical" evidence="1">
    <location>
        <begin position="92"/>
        <end position="120"/>
    </location>
</feature>